<dbReference type="GO" id="GO:0003677">
    <property type="term" value="F:DNA binding"/>
    <property type="evidence" value="ECO:0007669"/>
    <property type="project" value="InterPro"/>
</dbReference>
<dbReference type="Pfam" id="PF01381">
    <property type="entry name" value="HTH_3"/>
    <property type="match status" value="1"/>
</dbReference>
<comment type="caution">
    <text evidence="2">The sequence shown here is derived from an EMBL/GenBank/DDBJ whole genome shotgun (WGS) entry which is preliminary data.</text>
</comment>
<dbReference type="InterPro" id="IPR010982">
    <property type="entry name" value="Lambda_DNA-bd_dom_sf"/>
</dbReference>
<dbReference type="Proteomes" id="UP000824044">
    <property type="component" value="Unassembled WGS sequence"/>
</dbReference>
<dbReference type="EMBL" id="DXBS01000003">
    <property type="protein sequence ID" value="HIZ23869.1"/>
    <property type="molecule type" value="Genomic_DNA"/>
</dbReference>
<dbReference type="Gene3D" id="1.10.260.40">
    <property type="entry name" value="lambda repressor-like DNA-binding domains"/>
    <property type="match status" value="1"/>
</dbReference>
<organism evidence="2 3">
    <name type="scientific">Candidatus Gallimonas intestinigallinarum</name>
    <dbReference type="NCBI Taxonomy" id="2838604"/>
    <lineage>
        <taxon>Bacteria</taxon>
        <taxon>Bacillati</taxon>
        <taxon>Bacillota</taxon>
        <taxon>Clostridia</taxon>
        <taxon>Candidatus Gallimonas</taxon>
    </lineage>
</organism>
<dbReference type="AlphaFoldDB" id="A0A9D2DVQ9"/>
<proteinExistence type="predicted"/>
<reference evidence="2" key="2">
    <citation type="submission" date="2021-04" db="EMBL/GenBank/DDBJ databases">
        <authorList>
            <person name="Gilroy R."/>
        </authorList>
    </citation>
    <scope>NUCLEOTIDE SEQUENCE</scope>
    <source>
        <strain evidence="2">CHK33-5263</strain>
    </source>
</reference>
<evidence type="ECO:0000313" key="3">
    <source>
        <dbReference type="Proteomes" id="UP000824044"/>
    </source>
</evidence>
<protein>
    <submittedName>
        <fullName evidence="2">Helix-turn-helix domain-containing protein</fullName>
    </submittedName>
</protein>
<feature type="domain" description="HTH cro/C1-type" evidence="1">
    <location>
        <begin position="10"/>
        <end position="48"/>
    </location>
</feature>
<gene>
    <name evidence="2" type="ORF">H9812_00095</name>
</gene>
<name>A0A9D2DVQ9_9FIRM</name>
<dbReference type="InterPro" id="IPR001387">
    <property type="entry name" value="Cro/C1-type_HTH"/>
</dbReference>
<dbReference type="SMART" id="SM00530">
    <property type="entry name" value="HTH_XRE"/>
    <property type="match status" value="1"/>
</dbReference>
<accession>A0A9D2DVQ9</accession>
<sequence>MRLHADRRRAKIGIRYQSYHAYEAGITVPTLENFIKLAKLYDVPLDELIAP</sequence>
<dbReference type="SUPFAM" id="SSF47413">
    <property type="entry name" value="lambda repressor-like DNA-binding domains"/>
    <property type="match status" value="1"/>
</dbReference>
<reference evidence="2" key="1">
    <citation type="journal article" date="2021" name="PeerJ">
        <title>Extensive microbial diversity within the chicken gut microbiome revealed by metagenomics and culture.</title>
        <authorList>
            <person name="Gilroy R."/>
            <person name="Ravi A."/>
            <person name="Getino M."/>
            <person name="Pursley I."/>
            <person name="Horton D.L."/>
            <person name="Alikhan N.F."/>
            <person name="Baker D."/>
            <person name="Gharbi K."/>
            <person name="Hall N."/>
            <person name="Watson M."/>
            <person name="Adriaenssens E.M."/>
            <person name="Foster-Nyarko E."/>
            <person name="Jarju S."/>
            <person name="Secka A."/>
            <person name="Antonio M."/>
            <person name="Oren A."/>
            <person name="Chaudhuri R.R."/>
            <person name="La Ragione R."/>
            <person name="Hildebrand F."/>
            <person name="Pallen M.J."/>
        </authorList>
    </citation>
    <scope>NUCLEOTIDE SEQUENCE</scope>
    <source>
        <strain evidence="2">CHK33-5263</strain>
    </source>
</reference>
<evidence type="ECO:0000313" key="2">
    <source>
        <dbReference type="EMBL" id="HIZ23869.1"/>
    </source>
</evidence>
<dbReference type="CDD" id="cd00093">
    <property type="entry name" value="HTH_XRE"/>
    <property type="match status" value="1"/>
</dbReference>
<evidence type="ECO:0000259" key="1">
    <source>
        <dbReference type="PROSITE" id="PS50943"/>
    </source>
</evidence>
<dbReference type="PROSITE" id="PS50943">
    <property type="entry name" value="HTH_CROC1"/>
    <property type="match status" value="1"/>
</dbReference>